<dbReference type="GO" id="GO:0005789">
    <property type="term" value="C:endoplasmic reticulum membrane"/>
    <property type="evidence" value="ECO:0007669"/>
    <property type="project" value="UniProtKB-SubCell"/>
</dbReference>
<name>A0A7R8ZL99_9CRUS</name>
<sequence>MSDLGTWFKNIPIITRCWFGGTIALTLLGKFGLLHPSHLILLWDPLVYRLQLWRPFSAALFYPLSPQNGFHFLLNLYFLYNYSLRLETATFINRTADYFYMQLFIWFCTVSVSLCLNILVSTMCLLKLVLIYHSFTPSEIYCSVMPQVFMDILVLATLYVWCQLNKDVVVQFWFGTQFQAMYLPWVLLAFNMIISGSGFFEFLGIIVGHLYYFLAFSYPQDFGGPSLLETPEFIRGFFPGDTRPRGFGSVPQRPQQEAGTRSWGRGNVLGRD</sequence>
<dbReference type="InterPro" id="IPR007599">
    <property type="entry name" value="DER1"/>
</dbReference>
<dbReference type="Pfam" id="PF04511">
    <property type="entry name" value="DER1"/>
    <property type="match status" value="2"/>
</dbReference>
<feature type="transmembrane region" description="Helical" evidence="7">
    <location>
        <begin position="59"/>
        <end position="80"/>
    </location>
</feature>
<keyword evidence="3 7" id="KW-0812">Transmembrane</keyword>
<feature type="transmembrane region" description="Helical" evidence="7">
    <location>
        <begin position="100"/>
        <end position="128"/>
    </location>
</feature>
<evidence type="ECO:0000256" key="2">
    <source>
        <dbReference type="ARBA" id="ARBA00008917"/>
    </source>
</evidence>
<feature type="transmembrane region" description="Helical" evidence="7">
    <location>
        <begin position="181"/>
        <end position="214"/>
    </location>
</feature>
<dbReference type="GO" id="GO:0006950">
    <property type="term" value="P:response to stress"/>
    <property type="evidence" value="ECO:0007669"/>
    <property type="project" value="UniProtKB-ARBA"/>
</dbReference>
<dbReference type="OrthoDB" id="19102at2759"/>
<dbReference type="EMBL" id="OB660330">
    <property type="protein sequence ID" value="CAD7224212.1"/>
    <property type="molecule type" value="Genomic_DNA"/>
</dbReference>
<evidence type="ECO:0000256" key="1">
    <source>
        <dbReference type="ARBA" id="ARBA00004477"/>
    </source>
</evidence>
<evidence type="ECO:0000256" key="5">
    <source>
        <dbReference type="ARBA" id="ARBA00022989"/>
    </source>
</evidence>
<comment type="similarity">
    <text evidence="2 7">Belongs to the derlin family.</text>
</comment>
<comment type="function">
    <text evidence="7">May be involved in the degradation of misfolded endoplasmic reticulum (ER) luminal proteins.</text>
</comment>
<evidence type="ECO:0000313" key="8">
    <source>
        <dbReference type="EMBL" id="CAD7224212.1"/>
    </source>
</evidence>
<dbReference type="AlphaFoldDB" id="A0A7R8ZL99"/>
<proteinExistence type="inferred from homology"/>
<organism evidence="8">
    <name type="scientific">Cyprideis torosa</name>
    <dbReference type="NCBI Taxonomy" id="163714"/>
    <lineage>
        <taxon>Eukaryota</taxon>
        <taxon>Metazoa</taxon>
        <taxon>Ecdysozoa</taxon>
        <taxon>Arthropoda</taxon>
        <taxon>Crustacea</taxon>
        <taxon>Oligostraca</taxon>
        <taxon>Ostracoda</taxon>
        <taxon>Podocopa</taxon>
        <taxon>Podocopida</taxon>
        <taxon>Cytherocopina</taxon>
        <taxon>Cytheroidea</taxon>
        <taxon>Cytherideidae</taxon>
        <taxon>Cyprideis</taxon>
    </lineage>
</organism>
<dbReference type="PANTHER" id="PTHR11009">
    <property type="entry name" value="DER1-LIKE PROTEIN, DERLIN"/>
    <property type="match status" value="1"/>
</dbReference>
<protein>
    <recommendedName>
        <fullName evidence="7">Derlin</fullName>
    </recommendedName>
</protein>
<evidence type="ECO:0000256" key="4">
    <source>
        <dbReference type="ARBA" id="ARBA00022824"/>
    </source>
</evidence>
<comment type="subcellular location">
    <subcellularLocation>
        <location evidence="1 7">Endoplasmic reticulum membrane</location>
        <topology evidence="1 7">Multi-pass membrane protein</topology>
    </subcellularLocation>
</comment>
<evidence type="ECO:0000256" key="3">
    <source>
        <dbReference type="ARBA" id="ARBA00022692"/>
    </source>
</evidence>
<keyword evidence="4 7" id="KW-0256">Endoplasmic reticulum</keyword>
<reference evidence="8" key="1">
    <citation type="submission" date="2020-11" db="EMBL/GenBank/DDBJ databases">
        <authorList>
            <person name="Tran Van P."/>
        </authorList>
    </citation>
    <scope>NUCLEOTIDE SEQUENCE</scope>
</reference>
<gene>
    <name evidence="8" type="ORF">CTOB1V02_LOCUS2182</name>
</gene>
<evidence type="ECO:0000256" key="7">
    <source>
        <dbReference type="RuleBase" id="RU363059"/>
    </source>
</evidence>
<evidence type="ECO:0000256" key="6">
    <source>
        <dbReference type="ARBA" id="ARBA00023136"/>
    </source>
</evidence>
<keyword evidence="5 7" id="KW-1133">Transmembrane helix</keyword>
<feature type="transmembrane region" description="Helical" evidence="7">
    <location>
        <begin position="140"/>
        <end position="161"/>
    </location>
</feature>
<keyword evidence="6 7" id="KW-0472">Membrane</keyword>
<dbReference type="InterPro" id="IPR035952">
    <property type="entry name" value="Rhomboid-like_sf"/>
</dbReference>
<dbReference type="SUPFAM" id="SSF144091">
    <property type="entry name" value="Rhomboid-like"/>
    <property type="match status" value="1"/>
</dbReference>
<accession>A0A7R8ZL99</accession>